<evidence type="ECO:0000256" key="1">
    <source>
        <dbReference type="SAM" id="MobiDB-lite"/>
    </source>
</evidence>
<dbReference type="Proteomes" id="UP000023152">
    <property type="component" value="Unassembled WGS sequence"/>
</dbReference>
<dbReference type="AlphaFoldDB" id="X6PE50"/>
<feature type="compositionally biased region" description="Basic and acidic residues" evidence="1">
    <location>
        <begin position="7"/>
        <end position="39"/>
    </location>
</feature>
<evidence type="ECO:0000313" key="3">
    <source>
        <dbReference type="EMBL" id="ETO35947.1"/>
    </source>
</evidence>
<reference evidence="3 4" key="1">
    <citation type="journal article" date="2013" name="Curr. Biol.">
        <title>The Genome of the Foraminiferan Reticulomyxa filosa.</title>
        <authorList>
            <person name="Glockner G."/>
            <person name="Hulsmann N."/>
            <person name="Schleicher M."/>
            <person name="Noegel A.A."/>
            <person name="Eichinger L."/>
            <person name="Gallinger C."/>
            <person name="Pawlowski J."/>
            <person name="Sierra R."/>
            <person name="Euteneuer U."/>
            <person name="Pillet L."/>
            <person name="Moustafa A."/>
            <person name="Platzer M."/>
            <person name="Groth M."/>
            <person name="Szafranski K."/>
            <person name="Schliwa M."/>
        </authorList>
    </citation>
    <scope>NUCLEOTIDE SEQUENCE [LARGE SCALE GENOMIC DNA]</scope>
</reference>
<dbReference type="OrthoDB" id="10266696at2759"/>
<evidence type="ECO:0000259" key="2">
    <source>
        <dbReference type="PROSITE" id="PS50003"/>
    </source>
</evidence>
<sequence>MTEEAKEELKLSKARLEKEQREEKKYSSDVEKKPKERSFRSFFSTARFRRRSERTEANNKKPHKDLGKKLYPSTQQEHKLVYEGWLKKRGPKKSQKFLQRWFELYDNGHLFYFNDRPSDGQSKPIGYIDMNQALVLQFEEGQSFNIKTPQRVWFFECLSDKQLVQWMLHLKNYMPELGGVTMRRNIQPGEPQFK</sequence>
<dbReference type="Gene3D" id="2.30.29.30">
    <property type="entry name" value="Pleckstrin-homology domain (PH domain)/Phosphotyrosine-binding domain (PTB)"/>
    <property type="match status" value="1"/>
</dbReference>
<dbReference type="InterPro" id="IPR011993">
    <property type="entry name" value="PH-like_dom_sf"/>
</dbReference>
<dbReference type="Pfam" id="PF00169">
    <property type="entry name" value="PH"/>
    <property type="match status" value="1"/>
</dbReference>
<protein>
    <submittedName>
        <fullName evidence="3">Pleckstrin domain-containing protein</fullName>
    </submittedName>
</protein>
<feature type="compositionally biased region" description="Basic and acidic residues" evidence="1">
    <location>
        <begin position="53"/>
        <end position="68"/>
    </location>
</feature>
<comment type="caution">
    <text evidence="3">The sequence shown here is derived from an EMBL/GenBank/DDBJ whole genome shotgun (WGS) entry which is preliminary data.</text>
</comment>
<dbReference type="SUPFAM" id="SSF50729">
    <property type="entry name" value="PH domain-like"/>
    <property type="match status" value="1"/>
</dbReference>
<dbReference type="EMBL" id="ASPP01001157">
    <property type="protein sequence ID" value="ETO35947.1"/>
    <property type="molecule type" value="Genomic_DNA"/>
</dbReference>
<dbReference type="SMART" id="SM00233">
    <property type="entry name" value="PH"/>
    <property type="match status" value="1"/>
</dbReference>
<keyword evidence="4" id="KW-1185">Reference proteome</keyword>
<evidence type="ECO:0000313" key="4">
    <source>
        <dbReference type="Proteomes" id="UP000023152"/>
    </source>
</evidence>
<gene>
    <name evidence="3" type="ORF">RFI_01117</name>
</gene>
<organism evidence="3 4">
    <name type="scientific">Reticulomyxa filosa</name>
    <dbReference type="NCBI Taxonomy" id="46433"/>
    <lineage>
        <taxon>Eukaryota</taxon>
        <taxon>Sar</taxon>
        <taxon>Rhizaria</taxon>
        <taxon>Retaria</taxon>
        <taxon>Foraminifera</taxon>
        <taxon>Monothalamids</taxon>
        <taxon>Reticulomyxidae</taxon>
        <taxon>Reticulomyxa</taxon>
    </lineage>
</organism>
<proteinExistence type="predicted"/>
<feature type="domain" description="PH" evidence="2">
    <location>
        <begin position="79"/>
        <end position="175"/>
    </location>
</feature>
<name>X6PE50_RETFI</name>
<feature type="region of interest" description="Disordered" evidence="1">
    <location>
        <begin position="1"/>
        <end position="69"/>
    </location>
</feature>
<dbReference type="PROSITE" id="PS50003">
    <property type="entry name" value="PH_DOMAIN"/>
    <property type="match status" value="1"/>
</dbReference>
<accession>X6PE50</accession>
<dbReference type="InterPro" id="IPR001849">
    <property type="entry name" value="PH_domain"/>
</dbReference>